<dbReference type="SMART" id="SM00382">
    <property type="entry name" value="AAA"/>
    <property type="match status" value="1"/>
</dbReference>
<dbReference type="Pfam" id="PF00004">
    <property type="entry name" value="AAA"/>
    <property type="match status" value="1"/>
</dbReference>
<dbReference type="PRINTS" id="PR00819">
    <property type="entry name" value="CBXCFQXSUPER"/>
</dbReference>
<protein>
    <submittedName>
        <fullName evidence="6">AAA family ATPase</fullName>
    </submittedName>
</protein>
<dbReference type="SUPFAM" id="SSF52540">
    <property type="entry name" value="P-loop containing nucleoside triphosphate hydrolases"/>
    <property type="match status" value="1"/>
</dbReference>
<feature type="domain" description="AAA+ ATPase" evidence="5">
    <location>
        <begin position="107"/>
        <end position="245"/>
    </location>
</feature>
<proteinExistence type="inferred from homology"/>
<feature type="region of interest" description="Disordered" evidence="4">
    <location>
        <begin position="31"/>
        <end position="60"/>
    </location>
</feature>
<dbReference type="Gene3D" id="3.40.50.300">
    <property type="entry name" value="P-loop containing nucleotide triphosphate hydrolases"/>
    <property type="match status" value="1"/>
</dbReference>
<evidence type="ECO:0000256" key="3">
    <source>
        <dbReference type="ARBA" id="ARBA00022840"/>
    </source>
</evidence>
<evidence type="ECO:0000256" key="4">
    <source>
        <dbReference type="SAM" id="MobiDB-lite"/>
    </source>
</evidence>
<evidence type="ECO:0000313" key="7">
    <source>
        <dbReference type="Proteomes" id="UP001333102"/>
    </source>
</evidence>
<reference evidence="7" key="1">
    <citation type="submission" date="2023-12" db="EMBL/GenBank/DDBJ databases">
        <title>Novel isolates from deep terrestrial aquifers shed light on the physiology and ecology of the class Limnochordia.</title>
        <authorList>
            <person name="Karnachuk O.V."/>
            <person name="Lukina A.P."/>
            <person name="Avakyan M.R."/>
            <person name="Kadnikov V."/>
            <person name="Begmatov S."/>
            <person name="Beletsky A.V."/>
            <person name="Mardanov A.V."/>
            <person name="Ravin N.V."/>
        </authorList>
    </citation>
    <scope>NUCLEOTIDE SEQUENCE [LARGE SCALE GENOMIC DNA]</scope>
    <source>
        <strain evidence="7">LN</strain>
    </source>
</reference>
<evidence type="ECO:0000256" key="1">
    <source>
        <dbReference type="ARBA" id="ARBA00010378"/>
    </source>
</evidence>
<dbReference type="InterPro" id="IPR027417">
    <property type="entry name" value="P-loop_NTPase"/>
</dbReference>
<comment type="similarity">
    <text evidence="1">Belongs to the CbxX/CfxQ family.</text>
</comment>
<organism evidence="6 7">
    <name type="scientific">Geochorda subterranea</name>
    <dbReference type="NCBI Taxonomy" id="3109564"/>
    <lineage>
        <taxon>Bacteria</taxon>
        <taxon>Bacillati</taxon>
        <taxon>Bacillota</taxon>
        <taxon>Limnochordia</taxon>
        <taxon>Limnochordales</taxon>
        <taxon>Geochordaceae</taxon>
        <taxon>Geochorda</taxon>
    </lineage>
</organism>
<gene>
    <name evidence="6" type="ORF">VLY81_07360</name>
</gene>
<dbReference type="RefSeq" id="WP_324667520.1">
    <property type="nucleotide sequence ID" value="NZ_CP141614.1"/>
</dbReference>
<name>A0ABZ1BL33_9FIRM</name>
<dbReference type="Proteomes" id="UP001333102">
    <property type="component" value="Chromosome"/>
</dbReference>
<dbReference type="InterPro" id="IPR003959">
    <property type="entry name" value="ATPase_AAA_core"/>
</dbReference>
<evidence type="ECO:0000313" key="6">
    <source>
        <dbReference type="EMBL" id="WRP13275.1"/>
    </source>
</evidence>
<keyword evidence="7" id="KW-1185">Reference proteome</keyword>
<dbReference type="Gene3D" id="1.10.8.60">
    <property type="match status" value="1"/>
</dbReference>
<dbReference type="InterPro" id="IPR003593">
    <property type="entry name" value="AAA+_ATPase"/>
</dbReference>
<dbReference type="EMBL" id="CP141614">
    <property type="protein sequence ID" value="WRP13275.1"/>
    <property type="molecule type" value="Genomic_DNA"/>
</dbReference>
<evidence type="ECO:0000259" key="5">
    <source>
        <dbReference type="SMART" id="SM00382"/>
    </source>
</evidence>
<dbReference type="PANTHER" id="PTHR43392">
    <property type="entry name" value="AAA-TYPE ATPASE FAMILY PROTEIN / ANKYRIN REPEAT FAMILY PROTEIN"/>
    <property type="match status" value="1"/>
</dbReference>
<dbReference type="InterPro" id="IPR050773">
    <property type="entry name" value="CbxX/CfxQ_RuBisCO_ESX"/>
</dbReference>
<accession>A0ABZ1BL33</accession>
<evidence type="ECO:0000256" key="2">
    <source>
        <dbReference type="ARBA" id="ARBA00022741"/>
    </source>
</evidence>
<sequence>MALTSSHGSALIERVAEGRLSPAQALRWLSEAPGGQGSHSPAPPAATGTPASDEPSGGRDPEALAQVMAELESLVGLHRVKQAVRELRAYVEIRQRRAAVGLACEPLVLHMAFKGNPGTGKTTVARLVGRMLKALGVLPKGHTVEVERADLVGEFVGHTAQRTREQIRKAVGGVLFVDEAYSLARGGEKDFGREAVDALVKAMEDHRHELVVIVAGYHQEMELFLNLNPGLRSRIPFIIDFPDYTTEELLAIATEMLRVREYRLTPEARERLASALLYHRLAGWYPFGNARLVRNLLEAAIRRQAVRLQGAGAYSREDLMLLRTEDIPLDQAGA</sequence>
<dbReference type="CDD" id="cd00009">
    <property type="entry name" value="AAA"/>
    <property type="match status" value="1"/>
</dbReference>
<dbReference type="InterPro" id="IPR000641">
    <property type="entry name" value="CbxX/CfxQ"/>
</dbReference>
<dbReference type="InterPro" id="IPR041627">
    <property type="entry name" value="AAA_lid_6"/>
</dbReference>
<dbReference type="PANTHER" id="PTHR43392:SF2">
    <property type="entry name" value="AAA-TYPE ATPASE FAMILY PROTEIN _ ANKYRIN REPEAT FAMILY PROTEIN"/>
    <property type="match status" value="1"/>
</dbReference>
<keyword evidence="2" id="KW-0547">Nucleotide-binding</keyword>
<dbReference type="Pfam" id="PF17866">
    <property type="entry name" value="AAA_lid_6"/>
    <property type="match status" value="1"/>
</dbReference>
<keyword evidence="3" id="KW-0067">ATP-binding</keyword>